<dbReference type="SFLD" id="SFLDG01386">
    <property type="entry name" value="main_SPASM_domain-containing"/>
    <property type="match status" value="1"/>
</dbReference>
<keyword evidence="2" id="KW-0479">Metal-binding</keyword>
<dbReference type="InterPro" id="IPR058240">
    <property type="entry name" value="rSAM_sf"/>
</dbReference>
<dbReference type="GO" id="GO:0003824">
    <property type="term" value="F:catalytic activity"/>
    <property type="evidence" value="ECO:0007669"/>
    <property type="project" value="InterPro"/>
</dbReference>
<evidence type="ECO:0000256" key="2">
    <source>
        <dbReference type="ARBA" id="ARBA00022723"/>
    </source>
</evidence>
<dbReference type="PANTHER" id="PTHR11228:SF7">
    <property type="entry name" value="PQQA PEPTIDE CYCLASE"/>
    <property type="match status" value="1"/>
</dbReference>
<dbReference type="GO" id="GO:0046872">
    <property type="term" value="F:metal ion binding"/>
    <property type="evidence" value="ECO:0007669"/>
    <property type="project" value="UniProtKB-KW"/>
</dbReference>
<dbReference type="SFLD" id="SFLDG01067">
    <property type="entry name" value="SPASM/twitch_domain_containing"/>
    <property type="match status" value="1"/>
</dbReference>
<evidence type="ECO:0000259" key="5">
    <source>
        <dbReference type="PROSITE" id="PS51918"/>
    </source>
</evidence>
<feature type="domain" description="Radical SAM core" evidence="5">
    <location>
        <begin position="89"/>
        <end position="309"/>
    </location>
</feature>
<dbReference type="InterPro" id="IPR007197">
    <property type="entry name" value="rSAM"/>
</dbReference>
<dbReference type="NCBIfam" id="TIGR04085">
    <property type="entry name" value="rSAM_more_4Fe4S"/>
    <property type="match status" value="1"/>
</dbReference>
<dbReference type="Proteomes" id="UP000034189">
    <property type="component" value="Chromosome"/>
</dbReference>
<dbReference type="RefSeq" id="WP_025698650.1">
    <property type="nucleotide sequence ID" value="NZ_ASQQ01000618.1"/>
</dbReference>
<proteinExistence type="predicted"/>
<dbReference type="PROSITE" id="PS51918">
    <property type="entry name" value="RADICAL_SAM"/>
    <property type="match status" value="1"/>
</dbReference>
<protein>
    <recommendedName>
        <fullName evidence="5">Radical SAM core domain-containing protein</fullName>
    </recommendedName>
</protein>
<keyword evidence="1" id="KW-0949">S-adenosyl-L-methionine</keyword>
<dbReference type="GO" id="GO:0051536">
    <property type="term" value="F:iron-sulfur cluster binding"/>
    <property type="evidence" value="ECO:0007669"/>
    <property type="project" value="UniProtKB-KW"/>
</dbReference>
<dbReference type="PATRIC" id="fig|1333534.5.peg.2341"/>
<dbReference type="AlphaFoldDB" id="A0A0F7CIU8"/>
<reference evidence="6 7" key="1">
    <citation type="submission" date="2015-03" db="EMBL/GenBank/DDBJ databases">
        <authorList>
            <person name="Abdul Halim M."/>
        </authorList>
    </citation>
    <scope>NUCLEOTIDE SEQUENCE [LARGE SCALE GENOMIC DNA]</scope>
    <source>
        <strain evidence="6 7">ATCC 35681</strain>
    </source>
</reference>
<evidence type="ECO:0000256" key="3">
    <source>
        <dbReference type="ARBA" id="ARBA00023004"/>
    </source>
</evidence>
<reference evidence="6 7" key="2">
    <citation type="journal article" date="2016" name="Genome Announc.">
        <title>Genome Sequence of a Gram-Positive Diazotroph, Paenibacillus durus Type Strain ATCC 35681.</title>
        <authorList>
            <person name="Halim M.A."/>
            <person name="Rahman A.Y."/>
            <person name="Sim K.S."/>
            <person name="Yam H.C."/>
            <person name="Rahim A.A."/>
            <person name="Ghazali A.H."/>
            <person name="Najimudin N."/>
        </authorList>
    </citation>
    <scope>NUCLEOTIDE SEQUENCE [LARGE SCALE GENOMIC DNA]</scope>
    <source>
        <strain evidence="6 7">ATCC 35681</strain>
    </source>
</reference>
<keyword evidence="4" id="KW-0411">Iron-sulfur</keyword>
<accession>A0A0F7CIU8</accession>
<dbReference type="EMBL" id="CP011114">
    <property type="protein sequence ID" value="AKG34960.1"/>
    <property type="molecule type" value="Genomic_DNA"/>
</dbReference>
<sequence length="428" mass="48866">MLTEPYTLPRHCKVMHNENRTVLGNNKTGEWIKISEQCFNILNLGIENSLSPAQLIDCLEDEEDKLYFGELFEKLHSIDLIKENNESSNADQSFSHIYFALTNKCNLHCAHCCYNAEFTSTLSPKETLTTIEVIQIIDKILASKPEVITFSGGEPMLRDDFFEILKYTSQNFKGKINLATNATFINQNNVEDLVKYVGSFDISLDGVDEESCSQLRGRGVYGKVLNSIALLQEQGIEKISLSMVITDKNKHLEGEFRDLNKKLGTRVVVRQFNPIGRGKNLIKNSVHKEKTIERQLSNEKVKQIADQLKMCTCGAGGKTLLVDYDGSIYPCGLLISSEHKLAQIKELDHLNRLHEDATRETNTGFQSLINLQPDYYHKCKDCSVNLFCWHCLQETEMYAANDELFEERCVVQKKFLNRIIWDIEEVNV</sequence>
<keyword evidence="3" id="KW-0408">Iron</keyword>
<dbReference type="SUPFAM" id="SSF102114">
    <property type="entry name" value="Radical SAM enzymes"/>
    <property type="match status" value="1"/>
</dbReference>
<dbReference type="Gene3D" id="3.20.20.70">
    <property type="entry name" value="Aldolase class I"/>
    <property type="match status" value="1"/>
</dbReference>
<name>A0A0F7CIU8_PAEDU</name>
<dbReference type="SFLD" id="SFLDS00029">
    <property type="entry name" value="Radical_SAM"/>
    <property type="match status" value="1"/>
</dbReference>
<dbReference type="HOGENOM" id="CLU_009273_4_4_9"/>
<organism evidence="6 7">
    <name type="scientific">Paenibacillus durus ATCC 35681</name>
    <dbReference type="NCBI Taxonomy" id="1333534"/>
    <lineage>
        <taxon>Bacteria</taxon>
        <taxon>Bacillati</taxon>
        <taxon>Bacillota</taxon>
        <taxon>Bacilli</taxon>
        <taxon>Bacillales</taxon>
        <taxon>Paenibacillaceae</taxon>
        <taxon>Paenibacillus</taxon>
    </lineage>
</organism>
<gene>
    <name evidence="6" type="ORF">VK70_10605</name>
</gene>
<evidence type="ECO:0000256" key="4">
    <source>
        <dbReference type="ARBA" id="ARBA00023014"/>
    </source>
</evidence>
<dbReference type="InterPro" id="IPR050377">
    <property type="entry name" value="Radical_SAM_PqqE_MftC-like"/>
</dbReference>
<dbReference type="CDD" id="cd01335">
    <property type="entry name" value="Radical_SAM"/>
    <property type="match status" value="1"/>
</dbReference>
<dbReference type="Pfam" id="PF04055">
    <property type="entry name" value="Radical_SAM"/>
    <property type="match status" value="1"/>
</dbReference>
<dbReference type="InterPro" id="IPR013785">
    <property type="entry name" value="Aldolase_TIM"/>
</dbReference>
<evidence type="ECO:0000313" key="7">
    <source>
        <dbReference type="Proteomes" id="UP000034189"/>
    </source>
</evidence>
<evidence type="ECO:0000256" key="1">
    <source>
        <dbReference type="ARBA" id="ARBA00022691"/>
    </source>
</evidence>
<dbReference type="InterPro" id="IPR023885">
    <property type="entry name" value="4Fe4S-binding_SPASM_dom"/>
</dbReference>
<dbReference type="PANTHER" id="PTHR11228">
    <property type="entry name" value="RADICAL SAM DOMAIN PROTEIN"/>
    <property type="match status" value="1"/>
</dbReference>
<evidence type="ECO:0000313" key="6">
    <source>
        <dbReference type="EMBL" id="AKG34960.1"/>
    </source>
</evidence>
<dbReference type="OrthoDB" id="9808591at2"/>